<evidence type="ECO:0000313" key="2">
    <source>
        <dbReference type="EMBL" id="ODB97816.1"/>
    </source>
</evidence>
<name>A0A1E2USU6_9GAMM</name>
<dbReference type="InterPro" id="IPR017870">
    <property type="entry name" value="FeS_cluster_insertion_CS"/>
</dbReference>
<dbReference type="PANTHER" id="PTHR43011:SF1">
    <property type="entry name" value="IRON-SULFUR CLUSTER ASSEMBLY 2 HOMOLOG, MITOCHONDRIAL"/>
    <property type="match status" value="1"/>
</dbReference>
<dbReference type="GO" id="GO:0051537">
    <property type="term" value="F:2 iron, 2 sulfur cluster binding"/>
    <property type="evidence" value="ECO:0007669"/>
    <property type="project" value="TreeGrafter"/>
</dbReference>
<dbReference type="OrthoDB" id="9801228at2"/>
<dbReference type="InterPro" id="IPR035903">
    <property type="entry name" value="HesB-like_dom_sf"/>
</dbReference>
<dbReference type="Proteomes" id="UP000094849">
    <property type="component" value="Unassembled WGS sequence"/>
</dbReference>
<dbReference type="GO" id="GO:0051539">
    <property type="term" value="F:4 iron, 4 sulfur cluster binding"/>
    <property type="evidence" value="ECO:0007669"/>
    <property type="project" value="TreeGrafter"/>
</dbReference>
<reference evidence="2 3" key="1">
    <citation type="submission" date="2016-03" db="EMBL/GenBank/DDBJ databases">
        <title>Chemosynthetic sulphur-oxidizing symbionts of marine invertebrate animals are capable of nitrogen fixation.</title>
        <authorList>
            <person name="Petersen J.M."/>
            <person name="Kemper A."/>
            <person name="Gruber-Vodicka H."/>
            <person name="Cardini U."/>
            <person name="Geest Mvander."/>
            <person name="Kleiner M."/>
            <person name="Bulgheresi S."/>
            <person name="Fussmann M."/>
            <person name="Herbold C."/>
            <person name="Seah B.K.B."/>
            <person name="Antony C.Paul."/>
            <person name="Liu D."/>
            <person name="Belitz A."/>
            <person name="Weber M."/>
        </authorList>
    </citation>
    <scope>NUCLEOTIDE SEQUENCE [LARGE SCALE GENOMIC DNA]</scope>
    <source>
        <strain evidence="2">G_D</strain>
    </source>
</reference>
<dbReference type="InterPro" id="IPR000361">
    <property type="entry name" value="ATAP_core_dom"/>
</dbReference>
<accession>A0A1E2USU6</accession>
<dbReference type="RefSeq" id="WP_069005804.1">
    <property type="nucleotide sequence ID" value="NZ_LVJW01000003.1"/>
</dbReference>
<dbReference type="STRING" id="1818881.A3196_14255"/>
<dbReference type="Gene3D" id="2.60.300.12">
    <property type="entry name" value="HesB-like domain"/>
    <property type="match status" value="1"/>
</dbReference>
<evidence type="ECO:0000259" key="1">
    <source>
        <dbReference type="Pfam" id="PF01521"/>
    </source>
</evidence>
<protein>
    <recommendedName>
        <fullName evidence="1">Core domain-containing protein</fullName>
    </recommendedName>
</protein>
<gene>
    <name evidence="2" type="ORF">A3196_14255</name>
</gene>
<dbReference type="SUPFAM" id="SSF89360">
    <property type="entry name" value="HesB-like domain"/>
    <property type="match status" value="1"/>
</dbReference>
<dbReference type="InterPro" id="IPR016092">
    <property type="entry name" value="ATAP"/>
</dbReference>
<dbReference type="PANTHER" id="PTHR43011">
    <property type="entry name" value="IRON-SULFUR CLUSTER ASSEMBLY 2 HOMOLOG, MITOCHONDRIAL"/>
    <property type="match status" value="1"/>
</dbReference>
<dbReference type="EMBL" id="LVJZ01000003">
    <property type="protein sequence ID" value="ODB97816.1"/>
    <property type="molecule type" value="Genomic_DNA"/>
</dbReference>
<organism evidence="2 3">
    <name type="scientific">Candidatus Thiodiazotropha endoloripes</name>
    <dbReference type="NCBI Taxonomy" id="1818881"/>
    <lineage>
        <taxon>Bacteria</taxon>
        <taxon>Pseudomonadati</taxon>
        <taxon>Pseudomonadota</taxon>
        <taxon>Gammaproteobacteria</taxon>
        <taxon>Chromatiales</taxon>
        <taxon>Sedimenticolaceae</taxon>
        <taxon>Candidatus Thiodiazotropha</taxon>
    </lineage>
</organism>
<evidence type="ECO:0000313" key="3">
    <source>
        <dbReference type="Proteomes" id="UP000094849"/>
    </source>
</evidence>
<dbReference type="Pfam" id="PF01521">
    <property type="entry name" value="Fe-S_biosyn"/>
    <property type="match status" value="1"/>
</dbReference>
<dbReference type="AlphaFoldDB" id="A0A1E2USU6"/>
<dbReference type="GO" id="GO:0016226">
    <property type="term" value="P:iron-sulfur cluster assembly"/>
    <property type="evidence" value="ECO:0007669"/>
    <property type="project" value="InterPro"/>
</dbReference>
<comment type="caution">
    <text evidence="2">The sequence shown here is derived from an EMBL/GenBank/DDBJ whole genome shotgun (WGS) entry which is preliminary data.</text>
</comment>
<proteinExistence type="predicted"/>
<dbReference type="PROSITE" id="PS01152">
    <property type="entry name" value="HESB"/>
    <property type="match status" value="1"/>
</dbReference>
<dbReference type="NCBIfam" id="TIGR00049">
    <property type="entry name" value="iron-sulfur cluster assembly accessory protein"/>
    <property type="match status" value="1"/>
</dbReference>
<keyword evidence="3" id="KW-1185">Reference proteome</keyword>
<feature type="domain" description="Core" evidence="1">
    <location>
        <begin position="2"/>
        <end position="103"/>
    </location>
</feature>
<sequence length="107" mass="11231">MLTLTENAQKAISRFIKSSETPVGGLRISVTGGGCSGLQYGMALEESANDEDAVLEIEELKIFVDPLSAPMLNGVTVDFLDSMEGSGFKFENPNATNSCGCGNSFSA</sequence>
<dbReference type="GO" id="GO:0005506">
    <property type="term" value="F:iron ion binding"/>
    <property type="evidence" value="ECO:0007669"/>
    <property type="project" value="TreeGrafter"/>
</dbReference>